<dbReference type="Proteomes" id="UP000012589">
    <property type="component" value="Unassembled WGS sequence"/>
</dbReference>
<organism evidence="2 3">
    <name type="scientific">Eubacterium plexicaudatum ASF492</name>
    <dbReference type="NCBI Taxonomy" id="1235802"/>
    <lineage>
        <taxon>Bacteria</taxon>
        <taxon>Bacillati</taxon>
        <taxon>Bacillota</taxon>
        <taxon>Clostridia</taxon>
        <taxon>Eubacteriales</taxon>
        <taxon>Eubacteriaceae</taxon>
        <taxon>Eubacterium</taxon>
    </lineage>
</organism>
<gene>
    <name evidence="2" type="ORF">C823_02654</name>
</gene>
<protein>
    <recommendedName>
        <fullName evidence="1">DUF6870 domain-containing protein</fullName>
    </recommendedName>
</protein>
<dbReference type="STRING" id="1235802.C823_02654"/>
<dbReference type="EMBL" id="AQFT01000085">
    <property type="protein sequence ID" value="EMZ26158.1"/>
    <property type="molecule type" value="Genomic_DNA"/>
</dbReference>
<keyword evidence="3" id="KW-1185">Reference proteome</keyword>
<sequence length="91" mass="10320">MGVRAITTEDMERMQAADLRTADPGALKDIRDINVDTALPKKERMQDFISQIGNPYCYRHGAYVVKISFADTDTTLEERMLSYMRAKNGCV</sequence>
<dbReference type="eggNOG" id="ENOG5032Z4M">
    <property type="taxonomic scope" value="Bacteria"/>
</dbReference>
<dbReference type="HOGENOM" id="CLU_173863_1_0_9"/>
<proteinExistence type="predicted"/>
<evidence type="ECO:0000313" key="3">
    <source>
        <dbReference type="Proteomes" id="UP000012589"/>
    </source>
</evidence>
<dbReference type="InterPro" id="IPR049222">
    <property type="entry name" value="DUF6870"/>
</dbReference>
<dbReference type="AlphaFoldDB" id="N2AI51"/>
<name>N2AI51_9FIRM</name>
<feature type="domain" description="DUF6870" evidence="1">
    <location>
        <begin position="14"/>
        <end position="83"/>
    </location>
</feature>
<evidence type="ECO:0000313" key="2">
    <source>
        <dbReference type="EMBL" id="EMZ26158.1"/>
    </source>
</evidence>
<evidence type="ECO:0000259" key="1">
    <source>
        <dbReference type="Pfam" id="PF21757"/>
    </source>
</evidence>
<dbReference type="Pfam" id="PF21757">
    <property type="entry name" value="DUF6870"/>
    <property type="match status" value="1"/>
</dbReference>
<comment type="caution">
    <text evidence="2">The sequence shown here is derived from an EMBL/GenBank/DDBJ whole genome shotgun (WGS) entry which is preliminary data.</text>
</comment>
<dbReference type="OrthoDB" id="9797040at2"/>
<dbReference type="PATRIC" id="fig|1235802.3.peg.2803"/>
<accession>N2AI51</accession>
<reference evidence="2 3" key="1">
    <citation type="journal article" date="2014" name="Genome Announc.">
        <title>Draft genome sequences of the altered schaedler flora, a defined bacterial community from gnotobiotic mice.</title>
        <authorList>
            <person name="Wannemuehler M.J."/>
            <person name="Overstreet A.M."/>
            <person name="Ward D.V."/>
            <person name="Phillips G.J."/>
        </authorList>
    </citation>
    <scope>NUCLEOTIDE SEQUENCE [LARGE SCALE GENOMIC DNA]</scope>
    <source>
        <strain evidence="2 3">ASF492</strain>
    </source>
</reference>